<dbReference type="KEGG" id="mlo:msr7097"/>
<dbReference type="Proteomes" id="UP000000552">
    <property type="component" value="Chromosome"/>
</dbReference>
<name>Q987D4_RHILO</name>
<proteinExistence type="predicted"/>
<evidence type="ECO:0000313" key="2">
    <source>
        <dbReference type="Proteomes" id="UP000000552"/>
    </source>
</evidence>
<dbReference type="HOGENOM" id="CLU_2719546_0_0_5"/>
<organism evidence="1 2">
    <name type="scientific">Mesorhizobium japonicum (strain LMG 29417 / CECT 9101 / MAFF 303099)</name>
    <name type="common">Mesorhizobium loti (strain MAFF 303099)</name>
    <dbReference type="NCBI Taxonomy" id="266835"/>
    <lineage>
        <taxon>Bacteria</taxon>
        <taxon>Pseudomonadati</taxon>
        <taxon>Pseudomonadota</taxon>
        <taxon>Alphaproteobacteria</taxon>
        <taxon>Hyphomicrobiales</taxon>
        <taxon>Phyllobacteriaceae</taxon>
        <taxon>Mesorhizobium</taxon>
    </lineage>
</organism>
<dbReference type="AlphaFoldDB" id="Q987D4"/>
<evidence type="ECO:0000313" key="1">
    <source>
        <dbReference type="EMBL" id="BAB53269.1"/>
    </source>
</evidence>
<accession>Q987D4</accession>
<dbReference type="EMBL" id="BA000012">
    <property type="protein sequence ID" value="BAB53269.1"/>
    <property type="molecule type" value="Genomic_DNA"/>
</dbReference>
<protein>
    <submittedName>
        <fullName evidence="1">Msr7097 protein</fullName>
    </submittedName>
</protein>
<sequence>MDAKALLAQRGFGHRPMHSRSRHRCRRDRRHRLQRLWAAVAEAYAGGYRLYGEINQAMIPMWGRIAARQART</sequence>
<reference evidence="1 2" key="1">
    <citation type="journal article" date="2000" name="DNA Res.">
        <title>Complete genome structure of the nitrogen-fixing symbiotic bacterium Mesorhizobium loti.</title>
        <authorList>
            <person name="Kaneko T."/>
            <person name="Nakamura Y."/>
            <person name="Sato S."/>
            <person name="Asamizu E."/>
            <person name="Kato T."/>
            <person name="Sasamoto S."/>
            <person name="Watanabe A."/>
            <person name="Idesawa K."/>
            <person name="Ishikawa A."/>
            <person name="Kawashima K."/>
            <person name="Kimura T."/>
            <person name="Kishida Y."/>
            <person name="Kiyokawa C."/>
            <person name="Kohara M."/>
            <person name="Matsumoto M."/>
            <person name="Matsuno A."/>
            <person name="Mochizuki Y."/>
            <person name="Nakayama S."/>
            <person name="Nakazaki N."/>
            <person name="Shimpo S."/>
            <person name="Sugimoto M."/>
            <person name="Takeuchi C."/>
            <person name="Yamada M."/>
            <person name="Tabata S."/>
        </authorList>
    </citation>
    <scope>NUCLEOTIDE SEQUENCE [LARGE SCALE GENOMIC DNA]</scope>
    <source>
        <strain evidence="2">LMG 29417 / CECT 9101 / MAFF 303099</strain>
    </source>
</reference>
<gene>
    <name evidence="1" type="ordered locus">msr7097</name>
</gene>